<gene>
    <name evidence="2" type="ORF">DIRTYBETTY_111</name>
</gene>
<dbReference type="GeneID" id="29065328"/>
<dbReference type="Proteomes" id="UP000203382">
    <property type="component" value="Segment"/>
</dbReference>
<evidence type="ECO:0000313" key="3">
    <source>
        <dbReference type="Proteomes" id="UP000203382"/>
    </source>
</evidence>
<protein>
    <submittedName>
        <fullName evidence="2">Uncharacterized protein</fullName>
    </submittedName>
</protein>
<reference evidence="2 3" key="1">
    <citation type="submission" date="2016-06" db="EMBL/GenBank/DDBJ databases">
        <authorList>
            <person name="Kjaerup R.B."/>
            <person name="Dalgaard T.S."/>
            <person name="Juul-Madsen H.R."/>
        </authorList>
    </citation>
    <scope>NUCLEOTIDE SEQUENCE [LARGE SCALE GENOMIC DNA]</scope>
</reference>
<evidence type="ECO:0000313" key="2">
    <source>
        <dbReference type="EMBL" id="ANT41420.1"/>
    </source>
</evidence>
<feature type="compositionally biased region" description="Low complexity" evidence="1">
    <location>
        <begin position="50"/>
        <end position="61"/>
    </location>
</feature>
<feature type="region of interest" description="Disordered" evidence="1">
    <location>
        <begin position="18"/>
        <end position="74"/>
    </location>
</feature>
<name>A0A1B1PB85_9CAUD</name>
<accession>A0A1B1PB85</accession>
<dbReference type="RefSeq" id="YP_009285053.1">
    <property type="nucleotide sequence ID" value="NC_031054.1"/>
</dbReference>
<proteinExistence type="predicted"/>
<evidence type="ECO:0000256" key="1">
    <source>
        <dbReference type="SAM" id="MobiDB-lite"/>
    </source>
</evidence>
<dbReference type="KEGG" id="vg:29065328"/>
<sequence length="74" mass="7483">MMSNSTKEILALDWYKFTTNPNVEGDGDSAGETDSSTGQVLPDGTGSEGTGTNEGEPSGTGASETVDGGEPKPD</sequence>
<organism evidence="2 3">
    <name type="scientific">Bacillus phage DirtyBetty</name>
    <dbReference type="NCBI Taxonomy" id="1873999"/>
    <lineage>
        <taxon>Viruses</taxon>
        <taxon>Duplodnaviria</taxon>
        <taxon>Heunggongvirae</taxon>
        <taxon>Uroviricota</taxon>
        <taxon>Caudoviricetes</taxon>
        <taxon>Herelleviridae</taxon>
        <taxon>Bastillevirinae</taxon>
        <taxon>Wphvirus</taxon>
        <taxon>Wphvirus megatron</taxon>
    </lineage>
</organism>
<dbReference type="EMBL" id="KX349903">
    <property type="protein sequence ID" value="ANT41420.1"/>
    <property type="molecule type" value="Genomic_DNA"/>
</dbReference>